<reference evidence="2" key="1">
    <citation type="journal article" date="2016" name="Environ. Microbiol.">
        <title>The complete genome of a viable archaeum isolated from 123-million-year-old rock salt.</title>
        <authorList>
            <person name="Jaakkola S.T."/>
            <person name="Pfeiffer F."/>
            <person name="Ravantti J.J."/>
            <person name="Guo Q."/>
            <person name="Liu Y."/>
            <person name="Chen X."/>
            <person name="Ma H."/>
            <person name="Yang C."/>
            <person name="Oksanen H.M."/>
            <person name="Bamford D.H."/>
        </authorList>
    </citation>
    <scope>NUCLEOTIDE SEQUENCE</scope>
    <source>
        <strain evidence="2">JI20-1</strain>
    </source>
</reference>
<name>A0A0U5H4J5_9EURY</name>
<dbReference type="Proteomes" id="UP000066737">
    <property type="component" value="Chromosome I"/>
</dbReference>
<evidence type="ECO:0008006" key="3">
    <source>
        <dbReference type="Google" id="ProtNLM"/>
    </source>
</evidence>
<dbReference type="AlphaFoldDB" id="A0A0U5H4J5"/>
<organism evidence="1 2">
    <name type="scientific">Halobacterium hubeiense</name>
    <dbReference type="NCBI Taxonomy" id="1407499"/>
    <lineage>
        <taxon>Archaea</taxon>
        <taxon>Methanobacteriati</taxon>
        <taxon>Methanobacteriota</taxon>
        <taxon>Stenosarchaea group</taxon>
        <taxon>Halobacteria</taxon>
        <taxon>Halobacteriales</taxon>
        <taxon>Halobacteriaceae</taxon>
        <taxon>Halobacterium</taxon>
    </lineage>
</organism>
<keyword evidence="2" id="KW-1185">Reference proteome</keyword>
<dbReference type="KEGG" id="hhb:Hhub_3117"/>
<protein>
    <recommendedName>
        <fullName evidence="3">CopG domain protein</fullName>
    </recommendedName>
</protein>
<sequence length="52" mass="5829">MTGTMLNLTSEELSALKEATRTRFGSESRISRGAMVRLMAEETIAEYEESDE</sequence>
<evidence type="ECO:0000313" key="1">
    <source>
        <dbReference type="EMBL" id="CQH60029.1"/>
    </source>
</evidence>
<proteinExistence type="predicted"/>
<dbReference type="EMBL" id="LN831302">
    <property type="protein sequence ID" value="CQH60029.1"/>
    <property type="molecule type" value="Genomic_DNA"/>
</dbReference>
<gene>
    <name evidence="1" type="ORF">HHUB_3117</name>
</gene>
<dbReference type="STRING" id="1407499.HHUB_3117"/>
<accession>A0A0U5H4J5</accession>
<evidence type="ECO:0000313" key="2">
    <source>
        <dbReference type="Proteomes" id="UP000066737"/>
    </source>
</evidence>